<name>A0ABX7LJ29_9BACL</name>
<dbReference type="SUPFAM" id="SSF55136">
    <property type="entry name" value="Probable bacterial effector-binding domain"/>
    <property type="match status" value="1"/>
</dbReference>
<dbReference type="InterPro" id="IPR009061">
    <property type="entry name" value="DNA-bd_dom_put_sf"/>
</dbReference>
<dbReference type="Gene3D" id="1.10.1660.10">
    <property type="match status" value="1"/>
</dbReference>
<keyword evidence="2" id="KW-0805">Transcription regulation</keyword>
<dbReference type="InterPro" id="IPR000551">
    <property type="entry name" value="MerR-type_HTH_dom"/>
</dbReference>
<dbReference type="PANTHER" id="PTHR30204">
    <property type="entry name" value="REDOX-CYCLING DRUG-SENSING TRANSCRIPTIONAL ACTIVATOR SOXR"/>
    <property type="match status" value="1"/>
</dbReference>
<dbReference type="Proteomes" id="UP000663452">
    <property type="component" value="Chromosome"/>
</dbReference>
<keyword evidence="7" id="KW-1185">Reference proteome</keyword>
<dbReference type="EMBL" id="CP070969">
    <property type="protein sequence ID" value="QSF47358.1"/>
    <property type="molecule type" value="Genomic_DNA"/>
</dbReference>
<reference evidence="6 7" key="1">
    <citation type="submission" date="2021-02" db="EMBL/GenBank/DDBJ databases">
        <title>Paenibacillus tianjinensis sp. nov.</title>
        <authorList>
            <person name="Liu H."/>
        </authorList>
    </citation>
    <scope>NUCLEOTIDE SEQUENCE [LARGE SCALE GENOMIC DNA]</scope>
    <source>
        <strain evidence="6 7">TB2019</strain>
    </source>
</reference>
<dbReference type="InterPro" id="IPR010499">
    <property type="entry name" value="AraC_E-bd"/>
</dbReference>
<dbReference type="PROSITE" id="PS50937">
    <property type="entry name" value="HTH_MERR_2"/>
    <property type="match status" value="1"/>
</dbReference>
<dbReference type="InterPro" id="IPR047057">
    <property type="entry name" value="MerR_fam"/>
</dbReference>
<dbReference type="Gene3D" id="3.20.80.10">
    <property type="entry name" value="Regulatory factor, effector binding domain"/>
    <property type="match status" value="1"/>
</dbReference>
<evidence type="ECO:0000256" key="2">
    <source>
        <dbReference type="ARBA" id="ARBA00023015"/>
    </source>
</evidence>
<accession>A0ABX7LJ29</accession>
<dbReference type="RefSeq" id="WP_206104780.1">
    <property type="nucleotide sequence ID" value="NZ_CP070969.1"/>
</dbReference>
<dbReference type="Pfam" id="PF06445">
    <property type="entry name" value="GyrI-like"/>
    <property type="match status" value="1"/>
</dbReference>
<dbReference type="SUPFAM" id="SSF46955">
    <property type="entry name" value="Putative DNA-binding domain"/>
    <property type="match status" value="1"/>
</dbReference>
<feature type="domain" description="HTH merR-type" evidence="5">
    <location>
        <begin position="1"/>
        <end position="72"/>
    </location>
</feature>
<dbReference type="SMART" id="SM00422">
    <property type="entry name" value="HTH_MERR"/>
    <property type="match status" value="1"/>
</dbReference>
<dbReference type="PANTHER" id="PTHR30204:SF69">
    <property type="entry name" value="MERR-FAMILY TRANSCRIPTIONAL REGULATOR"/>
    <property type="match status" value="1"/>
</dbReference>
<dbReference type="InterPro" id="IPR011256">
    <property type="entry name" value="Reg_factor_effector_dom_sf"/>
</dbReference>
<keyword evidence="1" id="KW-0678">Repressor</keyword>
<evidence type="ECO:0000259" key="5">
    <source>
        <dbReference type="PROSITE" id="PS50937"/>
    </source>
</evidence>
<proteinExistence type="predicted"/>
<dbReference type="InterPro" id="IPR029442">
    <property type="entry name" value="GyrI-like"/>
</dbReference>
<sequence>MGYTIGQFAGLHQVSKKQLRYYKEIGLLEPAGVDPANGYTCYEDEQSKRLERIQYLRRLRFSLEEIRALLLVESDLWIEPIQAQLASIQRETCNLIAIEFELLDLQKRISEGKEVYASMTITTEYKVDTFDLEEPIHIIGRAARVPYSNSNEKQALIDQLISSFFGNDEPEMIPNRMMQAAGIGLVCECEQDMSWGTYMMGMQVTSLDEIPEGMRSFTLPAGLYVRVAFRASNRETLTNSALAGAYDFLYNNWLPESGFCLGGMLAAEVYVEDRMEFPVYPEMELWQLLEHNQ</sequence>
<keyword evidence="3" id="KW-0238">DNA-binding</keyword>
<organism evidence="6 7">
    <name type="scientific">Paenibacillus tianjinensis</name>
    <dbReference type="NCBI Taxonomy" id="2810347"/>
    <lineage>
        <taxon>Bacteria</taxon>
        <taxon>Bacillati</taxon>
        <taxon>Bacillota</taxon>
        <taxon>Bacilli</taxon>
        <taxon>Bacillales</taxon>
        <taxon>Paenibacillaceae</taxon>
        <taxon>Paenibacillus</taxon>
    </lineage>
</organism>
<evidence type="ECO:0000256" key="3">
    <source>
        <dbReference type="ARBA" id="ARBA00023125"/>
    </source>
</evidence>
<keyword evidence="4" id="KW-0804">Transcription</keyword>
<gene>
    <name evidence="6" type="ORF">JRJ22_12750</name>
</gene>
<protein>
    <submittedName>
        <fullName evidence="6">MerR family transcriptional regulator</fullName>
    </submittedName>
</protein>
<evidence type="ECO:0000313" key="6">
    <source>
        <dbReference type="EMBL" id="QSF47358.1"/>
    </source>
</evidence>
<evidence type="ECO:0000256" key="4">
    <source>
        <dbReference type="ARBA" id="ARBA00023163"/>
    </source>
</evidence>
<dbReference type="SMART" id="SM00871">
    <property type="entry name" value="AraC_E_bind"/>
    <property type="match status" value="1"/>
</dbReference>
<dbReference type="Pfam" id="PF13411">
    <property type="entry name" value="MerR_1"/>
    <property type="match status" value="1"/>
</dbReference>
<evidence type="ECO:0000313" key="7">
    <source>
        <dbReference type="Proteomes" id="UP000663452"/>
    </source>
</evidence>
<evidence type="ECO:0000256" key="1">
    <source>
        <dbReference type="ARBA" id="ARBA00022491"/>
    </source>
</evidence>